<dbReference type="Proteomes" id="UP001066276">
    <property type="component" value="Chromosome 4_2"/>
</dbReference>
<evidence type="ECO:0000256" key="1">
    <source>
        <dbReference type="SAM" id="MobiDB-lite"/>
    </source>
</evidence>
<organism evidence="2 3">
    <name type="scientific">Pleurodeles waltl</name>
    <name type="common">Iberian ribbed newt</name>
    <dbReference type="NCBI Taxonomy" id="8319"/>
    <lineage>
        <taxon>Eukaryota</taxon>
        <taxon>Metazoa</taxon>
        <taxon>Chordata</taxon>
        <taxon>Craniata</taxon>
        <taxon>Vertebrata</taxon>
        <taxon>Euteleostomi</taxon>
        <taxon>Amphibia</taxon>
        <taxon>Batrachia</taxon>
        <taxon>Caudata</taxon>
        <taxon>Salamandroidea</taxon>
        <taxon>Salamandridae</taxon>
        <taxon>Pleurodelinae</taxon>
        <taxon>Pleurodeles</taxon>
    </lineage>
</organism>
<reference evidence="2" key="1">
    <citation type="journal article" date="2022" name="bioRxiv">
        <title>Sequencing and chromosome-scale assembly of the giantPleurodeles waltlgenome.</title>
        <authorList>
            <person name="Brown T."/>
            <person name="Elewa A."/>
            <person name="Iarovenko S."/>
            <person name="Subramanian E."/>
            <person name="Araus A.J."/>
            <person name="Petzold A."/>
            <person name="Susuki M."/>
            <person name="Suzuki K.-i.T."/>
            <person name="Hayashi T."/>
            <person name="Toyoda A."/>
            <person name="Oliveira C."/>
            <person name="Osipova E."/>
            <person name="Leigh N.D."/>
            <person name="Simon A."/>
            <person name="Yun M.H."/>
        </authorList>
    </citation>
    <scope>NUCLEOTIDE SEQUENCE</scope>
    <source>
        <strain evidence="2">20211129_DDA</strain>
        <tissue evidence="2">Liver</tissue>
    </source>
</reference>
<name>A0AAV7SPQ0_PLEWA</name>
<evidence type="ECO:0000313" key="2">
    <source>
        <dbReference type="EMBL" id="KAJ1166099.1"/>
    </source>
</evidence>
<protein>
    <submittedName>
        <fullName evidence="2">Uncharacterized protein</fullName>
    </submittedName>
</protein>
<sequence length="101" mass="11259">MISMGESSHKSTISTIRQKSTSQPLYFKLGRGSDDSGIGSKARIGLGDAGTFPAVLTIHKKTHGFKRFIYYIYGFWPKFASQGRGITYRHLITVKTKRLSS</sequence>
<gene>
    <name evidence="2" type="ORF">NDU88_006509</name>
</gene>
<feature type="region of interest" description="Disordered" evidence="1">
    <location>
        <begin position="1"/>
        <end position="20"/>
    </location>
</feature>
<dbReference type="EMBL" id="JANPWB010000008">
    <property type="protein sequence ID" value="KAJ1166099.1"/>
    <property type="molecule type" value="Genomic_DNA"/>
</dbReference>
<comment type="caution">
    <text evidence="2">The sequence shown here is derived from an EMBL/GenBank/DDBJ whole genome shotgun (WGS) entry which is preliminary data.</text>
</comment>
<evidence type="ECO:0000313" key="3">
    <source>
        <dbReference type="Proteomes" id="UP001066276"/>
    </source>
</evidence>
<keyword evidence="3" id="KW-1185">Reference proteome</keyword>
<proteinExistence type="predicted"/>
<accession>A0AAV7SPQ0</accession>
<dbReference type="AlphaFoldDB" id="A0AAV7SPQ0"/>
<feature type="compositionally biased region" description="Polar residues" evidence="1">
    <location>
        <begin position="10"/>
        <end position="20"/>
    </location>
</feature>